<evidence type="ECO:0000256" key="5">
    <source>
        <dbReference type="ARBA" id="ARBA00023077"/>
    </source>
</evidence>
<evidence type="ECO:0000313" key="13">
    <source>
        <dbReference type="Proteomes" id="UP001215231"/>
    </source>
</evidence>
<feature type="domain" description="TonB-dependent receptor-like beta-barrel" evidence="10">
    <location>
        <begin position="243"/>
        <end position="670"/>
    </location>
</feature>
<evidence type="ECO:0000256" key="9">
    <source>
        <dbReference type="RuleBase" id="RU003357"/>
    </source>
</evidence>
<dbReference type="Gene3D" id="2.40.170.20">
    <property type="entry name" value="TonB-dependent receptor, beta-barrel domain"/>
    <property type="match status" value="1"/>
</dbReference>
<dbReference type="PANTHER" id="PTHR30069:SF27">
    <property type="entry name" value="BLL4766 PROTEIN"/>
    <property type="match status" value="1"/>
</dbReference>
<sequence>MLILSGKIFRISCLPLPDMARFGRLLALTGLLLPATAVGQAQDELSLEDLMQVEVTSGSKFSQELSDIPAAAYILSKQDIRLTGATNLPELLENIPGVFVAGASANTWAIGSRGFAGVFANKLLVMVDGRSLFSPLFSGVFWDLLDIYINDIKRIEVIRGAGSSIWGANAINGIINIITEASVDTQGLDLYSYFGDQTSHDLGMRYGTSLADGLFAKAYIKQKQIEDFATASEAISDAWQSTMTGVRVDGFVNRDSWYVSADYIEQDTSDISIILASDEQASNQLDNSSWNLTGFWQRLITPDNRLSFAMHIQEQQRSGTSNRLTDKLFNSELDHAYRITPALLLSYGLGYRVNRFTLESEHAFNFIGDNDHARAEIYSGYGQLQLQFNQQQSLQLGSKVERHIHSYGETAEGKQTEHRKTYWFPDIKYLHKVNEQSSFWLSLNKSERVPSMAEHGIDVALLNVPAMSEQNPAPWDIETSFKSNQDFAAEKIKSLEAGYRSLLSPTMSLDMAVFYSDFGQLRSTRQGAVVCRQSQQAPPDCNLPDTIESEVILENDASATSLGVEAYSNWLLNQNIRLQFNYAYLDLDYQAGSDLVLEDAVSTTFYRHSFGIKGDWLQGDRFKVRLAYSAKRRLHSPDKTLLKADTEQLNLSAYYQLLPGVMLSAQVKNLLNDKEYQWFPEFPKGHASGEKQQFLLGMRITF</sequence>
<feature type="domain" description="TonB-dependent receptor plug" evidence="11">
    <location>
        <begin position="65"/>
        <end position="174"/>
    </location>
</feature>
<keyword evidence="6 8" id="KW-0472">Membrane</keyword>
<accession>A0ABY7VG53</accession>
<dbReference type="InterPro" id="IPR000531">
    <property type="entry name" value="Beta-barrel_TonB"/>
</dbReference>
<dbReference type="SUPFAM" id="SSF56935">
    <property type="entry name" value="Porins"/>
    <property type="match status" value="1"/>
</dbReference>
<keyword evidence="5 9" id="KW-0798">TonB box</keyword>
<keyword evidence="13" id="KW-1185">Reference proteome</keyword>
<keyword evidence="7 8" id="KW-0998">Cell outer membrane</keyword>
<evidence type="ECO:0000256" key="6">
    <source>
        <dbReference type="ARBA" id="ARBA00023136"/>
    </source>
</evidence>
<keyword evidence="3 8" id="KW-1134">Transmembrane beta strand</keyword>
<name>A0ABY7VG53_9GAMM</name>
<dbReference type="Pfam" id="PF00593">
    <property type="entry name" value="TonB_dep_Rec_b-barrel"/>
    <property type="match status" value="1"/>
</dbReference>
<evidence type="ECO:0000259" key="10">
    <source>
        <dbReference type="Pfam" id="PF00593"/>
    </source>
</evidence>
<comment type="subcellular location">
    <subcellularLocation>
        <location evidence="1 8">Cell outer membrane</location>
        <topology evidence="1 8">Multi-pass membrane protein</topology>
    </subcellularLocation>
</comment>
<dbReference type="Proteomes" id="UP001215231">
    <property type="component" value="Chromosome"/>
</dbReference>
<dbReference type="RefSeq" id="WP_274053011.1">
    <property type="nucleotide sequence ID" value="NZ_CP059693.1"/>
</dbReference>
<keyword evidence="4 8" id="KW-0812">Transmembrane</keyword>
<keyword evidence="12" id="KW-0675">Receptor</keyword>
<dbReference type="Pfam" id="PF07715">
    <property type="entry name" value="Plug"/>
    <property type="match status" value="1"/>
</dbReference>
<dbReference type="InterPro" id="IPR012910">
    <property type="entry name" value="Plug_dom"/>
</dbReference>
<evidence type="ECO:0000313" key="12">
    <source>
        <dbReference type="EMBL" id="WDE12710.1"/>
    </source>
</evidence>
<dbReference type="PROSITE" id="PS52016">
    <property type="entry name" value="TONB_DEPENDENT_REC_3"/>
    <property type="match status" value="1"/>
</dbReference>
<proteinExistence type="inferred from homology"/>
<dbReference type="Gene3D" id="2.170.130.10">
    <property type="entry name" value="TonB-dependent receptor, plug domain"/>
    <property type="match status" value="1"/>
</dbReference>
<evidence type="ECO:0000256" key="2">
    <source>
        <dbReference type="ARBA" id="ARBA00022448"/>
    </source>
</evidence>
<evidence type="ECO:0000256" key="8">
    <source>
        <dbReference type="PROSITE-ProRule" id="PRU01360"/>
    </source>
</evidence>
<dbReference type="InterPro" id="IPR039426">
    <property type="entry name" value="TonB-dep_rcpt-like"/>
</dbReference>
<dbReference type="PANTHER" id="PTHR30069">
    <property type="entry name" value="TONB-DEPENDENT OUTER MEMBRANE RECEPTOR"/>
    <property type="match status" value="1"/>
</dbReference>
<comment type="similarity">
    <text evidence="8 9">Belongs to the TonB-dependent receptor family.</text>
</comment>
<reference evidence="12 13" key="1">
    <citation type="journal article" date="2022" name="Mar. Drugs">
        <title>Bioassay-Guided Fractionation Leads to the Detection of Cholic Acid Generated by the Rare Thalassomonas sp.</title>
        <authorList>
            <person name="Pheiffer F."/>
            <person name="Schneider Y.K."/>
            <person name="Hansen E.H."/>
            <person name="Andersen J.H."/>
            <person name="Isaksson J."/>
            <person name="Busche T."/>
            <person name="R C."/>
            <person name="Kalinowski J."/>
            <person name="Zyl L.V."/>
            <person name="Trindade M."/>
        </authorList>
    </citation>
    <scope>NUCLEOTIDE SEQUENCE [LARGE SCALE GENOMIC DNA]</scope>
    <source>
        <strain evidence="12 13">A5K-61T</strain>
    </source>
</reference>
<evidence type="ECO:0000259" key="11">
    <source>
        <dbReference type="Pfam" id="PF07715"/>
    </source>
</evidence>
<dbReference type="EMBL" id="CP059693">
    <property type="protein sequence ID" value="WDE12710.1"/>
    <property type="molecule type" value="Genomic_DNA"/>
</dbReference>
<evidence type="ECO:0000256" key="1">
    <source>
        <dbReference type="ARBA" id="ARBA00004571"/>
    </source>
</evidence>
<gene>
    <name evidence="12" type="ORF">H3N35_04355</name>
</gene>
<dbReference type="InterPro" id="IPR037066">
    <property type="entry name" value="Plug_dom_sf"/>
</dbReference>
<organism evidence="12 13">
    <name type="scientific">Thalassomonas haliotis</name>
    <dbReference type="NCBI Taxonomy" id="485448"/>
    <lineage>
        <taxon>Bacteria</taxon>
        <taxon>Pseudomonadati</taxon>
        <taxon>Pseudomonadota</taxon>
        <taxon>Gammaproteobacteria</taxon>
        <taxon>Alteromonadales</taxon>
        <taxon>Colwelliaceae</taxon>
        <taxon>Thalassomonas</taxon>
    </lineage>
</organism>
<protein>
    <submittedName>
        <fullName evidence="12">TonB-dependent receptor</fullName>
    </submittedName>
</protein>
<keyword evidence="2 8" id="KW-0813">Transport</keyword>
<dbReference type="InterPro" id="IPR036942">
    <property type="entry name" value="Beta-barrel_TonB_sf"/>
</dbReference>
<evidence type="ECO:0000256" key="3">
    <source>
        <dbReference type="ARBA" id="ARBA00022452"/>
    </source>
</evidence>
<evidence type="ECO:0000256" key="7">
    <source>
        <dbReference type="ARBA" id="ARBA00023237"/>
    </source>
</evidence>
<evidence type="ECO:0000256" key="4">
    <source>
        <dbReference type="ARBA" id="ARBA00022692"/>
    </source>
</evidence>